<evidence type="ECO:0000313" key="2">
    <source>
        <dbReference type="Proteomes" id="UP000078225"/>
    </source>
</evidence>
<dbReference type="RefSeq" id="WP_064601270.1">
    <property type="nucleotide sequence ID" value="NZ_LYRP01000050.1"/>
</dbReference>
<dbReference type="STRING" id="1691903.A9B99_17035"/>
<dbReference type="Pfam" id="PF10109">
    <property type="entry name" value="Phage_TAC_7"/>
    <property type="match status" value="1"/>
</dbReference>
<organism evidence="1 2">
    <name type="scientific">Mangrovibacter phragmitis</name>
    <dbReference type="NCBI Taxonomy" id="1691903"/>
    <lineage>
        <taxon>Bacteria</taxon>
        <taxon>Pseudomonadati</taxon>
        <taxon>Pseudomonadota</taxon>
        <taxon>Gammaproteobacteria</taxon>
        <taxon>Enterobacterales</taxon>
        <taxon>Enterobacteriaceae</taxon>
        <taxon>Mangrovibacter</taxon>
    </lineage>
</organism>
<keyword evidence="2" id="KW-1185">Reference proteome</keyword>
<dbReference type="OrthoDB" id="8595372at2"/>
<name>A0A1B7KXM0_9ENTR</name>
<protein>
    <submittedName>
        <fullName evidence="1">Phage tail protein</fullName>
    </submittedName>
</protein>
<evidence type="ECO:0000313" key="1">
    <source>
        <dbReference type="EMBL" id="OAT74892.1"/>
    </source>
</evidence>
<dbReference type="InterPro" id="IPR019289">
    <property type="entry name" value="Phage_tail_E/E"/>
</dbReference>
<dbReference type="EMBL" id="LYRP01000050">
    <property type="protein sequence ID" value="OAT74892.1"/>
    <property type="molecule type" value="Genomic_DNA"/>
</dbReference>
<accession>A0A1B7KXM0</accession>
<reference evidence="2" key="1">
    <citation type="submission" date="2016-05" db="EMBL/GenBank/DDBJ databases">
        <authorList>
            <person name="Behera P."/>
            <person name="Vaishampayan P."/>
            <person name="Singh N."/>
            <person name="Raina V."/>
            <person name="Suar M."/>
            <person name="Pattnaik A."/>
            <person name="Rastogi G."/>
        </authorList>
    </citation>
    <scope>NUCLEOTIDE SEQUENCE [LARGE SCALE GENOMIC DNA]</scope>
    <source>
        <strain evidence="2">MP23</strain>
    </source>
</reference>
<gene>
    <name evidence="1" type="ORF">A9B99_17035</name>
</gene>
<comment type="caution">
    <text evidence="1">The sequence shown here is derived from an EMBL/GenBank/DDBJ whole genome shotgun (WGS) entry which is preliminary data.</text>
</comment>
<dbReference type="AlphaFoldDB" id="A0A1B7KXM0"/>
<proteinExistence type="predicted"/>
<sequence length="107" mass="11531">MKEIVLTRAIMAAGEKLSVLELREPTYDEVEQMGIPFSYTESGEMKLDTRSALKYIPVLAGIPRSSASQMVLKDVFMVSMSIVGFFTGSESSATSESDSTTPPISGA</sequence>
<dbReference type="Proteomes" id="UP000078225">
    <property type="component" value="Unassembled WGS sequence"/>
</dbReference>